<dbReference type="Pfam" id="PF13561">
    <property type="entry name" value="adh_short_C2"/>
    <property type="match status" value="1"/>
</dbReference>
<name>A0A7Z7FF30_9BURK</name>
<dbReference type="Proteomes" id="UP000198900">
    <property type="component" value="Unassembled WGS sequence"/>
</dbReference>
<sequence>MIRGGRLSGKVCIITGTGGSMGRASALAFAREGAKIVGCDTVAEAALQTVNAVHDIGGEMVSAHPCDLTRKEHCRNLVQLAIETFGKVDVLFNNAAMAYFGWIDEISDDDWYKTIDHELHLVFQMTRAAWPELIKQAGSIINTASVSAWSTYRVLPGIAHSAAKGAIVSMTRQLALEGRSHGLRANTISPGLIETNQTRPLLADPAWSEAMLGKIMLGRMGQPEEVAATAVFLASDESSFITGTDIRIDGGTTAW</sequence>
<dbReference type="SUPFAM" id="SSF51735">
    <property type="entry name" value="NAD(P)-binding Rossmann-fold domains"/>
    <property type="match status" value="1"/>
</dbReference>
<dbReference type="EMBL" id="FNDI01000003">
    <property type="protein sequence ID" value="SDH25648.1"/>
    <property type="molecule type" value="Genomic_DNA"/>
</dbReference>
<organism evidence="2 3">
    <name type="scientific">Paraburkholderia steynii</name>
    <dbReference type="NCBI Taxonomy" id="1245441"/>
    <lineage>
        <taxon>Bacteria</taxon>
        <taxon>Pseudomonadati</taxon>
        <taxon>Pseudomonadota</taxon>
        <taxon>Betaproteobacteria</taxon>
        <taxon>Burkholderiales</taxon>
        <taxon>Burkholderiaceae</taxon>
        <taxon>Paraburkholderia</taxon>
    </lineage>
</organism>
<dbReference type="GO" id="GO:0016616">
    <property type="term" value="F:oxidoreductase activity, acting on the CH-OH group of donors, NAD or NADP as acceptor"/>
    <property type="evidence" value="ECO:0007669"/>
    <property type="project" value="TreeGrafter"/>
</dbReference>
<dbReference type="Gene3D" id="3.40.50.720">
    <property type="entry name" value="NAD(P)-binding Rossmann-like Domain"/>
    <property type="match status" value="1"/>
</dbReference>
<evidence type="ECO:0000313" key="3">
    <source>
        <dbReference type="Proteomes" id="UP000198900"/>
    </source>
</evidence>
<dbReference type="RefSeq" id="WP_091776411.1">
    <property type="nucleotide sequence ID" value="NZ_FNDI01000003.1"/>
</dbReference>
<dbReference type="InterPro" id="IPR002347">
    <property type="entry name" value="SDR_fam"/>
</dbReference>
<proteinExistence type="inferred from homology"/>
<protein>
    <submittedName>
        <fullName evidence="2">NAD(P)-dependent dehydrogenase, short-chain alcohol dehydrogenase family</fullName>
    </submittedName>
</protein>
<comment type="caution">
    <text evidence="2">The sequence shown here is derived from an EMBL/GenBank/DDBJ whole genome shotgun (WGS) entry which is preliminary data.</text>
</comment>
<dbReference type="AlphaFoldDB" id="A0A7Z7FF30"/>
<dbReference type="PRINTS" id="PR00080">
    <property type="entry name" value="SDRFAMILY"/>
</dbReference>
<dbReference type="PRINTS" id="PR00081">
    <property type="entry name" value="GDHRDH"/>
</dbReference>
<comment type="similarity">
    <text evidence="1">Belongs to the short-chain dehydrogenases/reductases (SDR) family.</text>
</comment>
<evidence type="ECO:0000313" key="2">
    <source>
        <dbReference type="EMBL" id="SDH25648.1"/>
    </source>
</evidence>
<accession>A0A7Z7FF30</accession>
<dbReference type="FunFam" id="3.40.50.720:FF:000084">
    <property type="entry name" value="Short-chain dehydrogenase reductase"/>
    <property type="match status" value="1"/>
</dbReference>
<dbReference type="InterPro" id="IPR036291">
    <property type="entry name" value="NAD(P)-bd_dom_sf"/>
</dbReference>
<gene>
    <name evidence="2" type="ORF">SAMN04487926_10399</name>
</gene>
<keyword evidence="3" id="KW-1185">Reference proteome</keyword>
<reference evidence="2" key="1">
    <citation type="submission" date="2016-10" db="EMBL/GenBank/DDBJ databases">
        <authorList>
            <person name="Varghese N."/>
            <person name="Submissions S."/>
        </authorList>
    </citation>
    <scope>NUCLEOTIDE SEQUENCE [LARGE SCALE GENOMIC DNA]</scope>
    <source>
        <strain evidence="2">YR281</strain>
    </source>
</reference>
<evidence type="ECO:0000256" key="1">
    <source>
        <dbReference type="ARBA" id="ARBA00006484"/>
    </source>
</evidence>
<dbReference type="PANTHER" id="PTHR42760">
    <property type="entry name" value="SHORT-CHAIN DEHYDROGENASES/REDUCTASES FAMILY MEMBER"/>
    <property type="match status" value="1"/>
</dbReference>
<dbReference type="CDD" id="cd05233">
    <property type="entry name" value="SDR_c"/>
    <property type="match status" value="1"/>
</dbReference>